<organism evidence="1">
    <name type="scientific">bioreactor metagenome</name>
    <dbReference type="NCBI Taxonomy" id="1076179"/>
    <lineage>
        <taxon>unclassified sequences</taxon>
        <taxon>metagenomes</taxon>
        <taxon>ecological metagenomes</taxon>
    </lineage>
</organism>
<evidence type="ECO:0000313" key="1">
    <source>
        <dbReference type="EMBL" id="MPN49600.1"/>
    </source>
</evidence>
<protein>
    <submittedName>
        <fullName evidence="1">Uncharacterized protein</fullName>
    </submittedName>
</protein>
<sequence length="57" mass="6147">MPDGAYVEADIGVIRFRRAFGDFKGSFYYLFHAVTGRLELFFVGAEGIGDDGAGPGL</sequence>
<accession>A0A645IEQ7</accession>
<name>A0A645IEQ7_9ZZZZ</name>
<dbReference type="AlphaFoldDB" id="A0A645IEQ7"/>
<dbReference type="EMBL" id="VSSQ01113000">
    <property type="protein sequence ID" value="MPN49600.1"/>
    <property type="molecule type" value="Genomic_DNA"/>
</dbReference>
<comment type="caution">
    <text evidence="1">The sequence shown here is derived from an EMBL/GenBank/DDBJ whole genome shotgun (WGS) entry which is preliminary data.</text>
</comment>
<proteinExistence type="predicted"/>
<reference evidence="1" key="1">
    <citation type="submission" date="2019-08" db="EMBL/GenBank/DDBJ databases">
        <authorList>
            <person name="Kucharzyk K."/>
            <person name="Murdoch R.W."/>
            <person name="Higgins S."/>
            <person name="Loffler F."/>
        </authorList>
    </citation>
    <scope>NUCLEOTIDE SEQUENCE</scope>
</reference>
<gene>
    <name evidence="1" type="ORF">SDC9_197222</name>
</gene>